<evidence type="ECO:0000313" key="1">
    <source>
        <dbReference type="Proteomes" id="UP000492821"/>
    </source>
</evidence>
<dbReference type="AlphaFoldDB" id="A0A7E4V4V3"/>
<dbReference type="WBParaSite" id="Pan_g16588.t1">
    <property type="protein sequence ID" value="Pan_g16588.t1"/>
    <property type="gene ID" value="Pan_g16588"/>
</dbReference>
<proteinExistence type="predicted"/>
<sequence>MKLRACLENPAIPSSVQMLQEAYPRFAGANPRLIDAFPSGYCIKANRLLENFHFSITTTPLTSSWDRDDTSMNCLSLSSSVYLSFSLF</sequence>
<name>A0A7E4V4V3_PANRE</name>
<accession>A0A7E4V4V3</accession>
<organism evidence="1 2">
    <name type="scientific">Panagrellus redivivus</name>
    <name type="common">Microworm</name>
    <dbReference type="NCBI Taxonomy" id="6233"/>
    <lineage>
        <taxon>Eukaryota</taxon>
        <taxon>Metazoa</taxon>
        <taxon>Ecdysozoa</taxon>
        <taxon>Nematoda</taxon>
        <taxon>Chromadorea</taxon>
        <taxon>Rhabditida</taxon>
        <taxon>Tylenchina</taxon>
        <taxon>Panagrolaimomorpha</taxon>
        <taxon>Panagrolaimoidea</taxon>
        <taxon>Panagrolaimidae</taxon>
        <taxon>Panagrellus</taxon>
    </lineage>
</organism>
<reference evidence="2" key="2">
    <citation type="submission" date="2020-10" db="UniProtKB">
        <authorList>
            <consortium name="WormBaseParasite"/>
        </authorList>
    </citation>
    <scope>IDENTIFICATION</scope>
</reference>
<protein>
    <submittedName>
        <fullName evidence="2">L51_S25_CI-B8 domain-containing protein</fullName>
    </submittedName>
</protein>
<keyword evidence="1" id="KW-1185">Reference proteome</keyword>
<evidence type="ECO:0000313" key="2">
    <source>
        <dbReference type="WBParaSite" id="Pan_g16588.t1"/>
    </source>
</evidence>
<reference evidence="1" key="1">
    <citation type="journal article" date="2013" name="Genetics">
        <title>The draft genome and transcriptome of Panagrellus redivivus are shaped by the harsh demands of a free-living lifestyle.</title>
        <authorList>
            <person name="Srinivasan J."/>
            <person name="Dillman A.R."/>
            <person name="Macchietto M.G."/>
            <person name="Heikkinen L."/>
            <person name="Lakso M."/>
            <person name="Fracchia K.M."/>
            <person name="Antoshechkin I."/>
            <person name="Mortazavi A."/>
            <person name="Wong G."/>
            <person name="Sternberg P.W."/>
        </authorList>
    </citation>
    <scope>NUCLEOTIDE SEQUENCE [LARGE SCALE GENOMIC DNA]</scope>
    <source>
        <strain evidence="1">MT8872</strain>
    </source>
</reference>
<dbReference type="Proteomes" id="UP000492821">
    <property type="component" value="Unassembled WGS sequence"/>
</dbReference>